<evidence type="ECO:0000313" key="6">
    <source>
        <dbReference type="EMBL" id="CAB3264173.1"/>
    </source>
</evidence>
<keyword evidence="1" id="KW-0677">Repeat</keyword>
<evidence type="ECO:0000256" key="3">
    <source>
        <dbReference type="PROSITE-ProRule" id="PRU00339"/>
    </source>
</evidence>
<feature type="compositionally biased region" description="Basic and acidic residues" evidence="5">
    <location>
        <begin position="603"/>
        <end position="619"/>
    </location>
</feature>
<feature type="region of interest" description="Disordered" evidence="5">
    <location>
        <begin position="861"/>
        <end position="911"/>
    </location>
</feature>
<dbReference type="Pfam" id="PF13181">
    <property type="entry name" value="TPR_8"/>
    <property type="match status" value="1"/>
</dbReference>
<dbReference type="InterPro" id="IPR011990">
    <property type="entry name" value="TPR-like_helical_dom_sf"/>
</dbReference>
<keyword evidence="4" id="KW-0175">Coiled coil</keyword>
<reference evidence="6" key="1">
    <citation type="submission" date="2020-04" db="EMBL/GenBank/DDBJ databases">
        <authorList>
            <person name="Neveu A P."/>
        </authorList>
    </citation>
    <scope>NUCLEOTIDE SEQUENCE</scope>
    <source>
        <tissue evidence="6">Whole embryo</tissue>
    </source>
</reference>
<dbReference type="PIRSF" id="PIRSF000422">
    <property type="entry name" value="N-terminal-AcTrfase-A_aux_su"/>
    <property type="match status" value="1"/>
</dbReference>
<dbReference type="InterPro" id="IPR021183">
    <property type="entry name" value="NatA_aux_su"/>
</dbReference>
<organism evidence="6">
    <name type="scientific">Phallusia mammillata</name>
    <dbReference type="NCBI Taxonomy" id="59560"/>
    <lineage>
        <taxon>Eukaryota</taxon>
        <taxon>Metazoa</taxon>
        <taxon>Chordata</taxon>
        <taxon>Tunicata</taxon>
        <taxon>Ascidiacea</taxon>
        <taxon>Phlebobranchia</taxon>
        <taxon>Ascidiidae</taxon>
        <taxon>Phallusia</taxon>
    </lineage>
</organism>
<accession>A0A6F9DMH6</accession>
<evidence type="ECO:0000256" key="5">
    <source>
        <dbReference type="SAM" id="MobiDB-lite"/>
    </source>
</evidence>
<dbReference type="EMBL" id="LR788311">
    <property type="protein sequence ID" value="CAB3264173.1"/>
    <property type="molecule type" value="mRNA"/>
</dbReference>
<feature type="coiled-coil region" evidence="4">
    <location>
        <begin position="195"/>
        <end position="222"/>
    </location>
</feature>
<protein>
    <submittedName>
        <fullName evidence="6">N-alpha-acetyltransferase 16, NatA auxiliary subunit-like</fullName>
    </submittedName>
</protein>
<keyword evidence="6" id="KW-0808">Transferase</keyword>
<feature type="compositionally biased region" description="Basic and acidic residues" evidence="5">
    <location>
        <begin position="630"/>
        <end position="644"/>
    </location>
</feature>
<evidence type="ECO:0000256" key="2">
    <source>
        <dbReference type="ARBA" id="ARBA00022803"/>
    </source>
</evidence>
<dbReference type="GO" id="GO:0031415">
    <property type="term" value="C:NatA complex"/>
    <property type="evidence" value="ECO:0007669"/>
    <property type="project" value="TreeGrafter"/>
</dbReference>
<dbReference type="PANTHER" id="PTHR22767">
    <property type="entry name" value="N-TERMINAL ACETYLTRANSFERASE-RELATED"/>
    <property type="match status" value="1"/>
</dbReference>
<feature type="repeat" description="TPR" evidence="3">
    <location>
        <begin position="81"/>
        <end position="114"/>
    </location>
</feature>
<sequence length="911" mass="105222">MPTSQPLPPKEKNLFNRILKCYEQKQYRNGLKFAKQILSNPKFSEHGETLAMKGLTLNCTGKKEEAYELVKRGLKNDLKSHVCWHVYGLLQRSDKKYDEAIKCYRNALRWDKDNLHILRDLSMLQVHMRDLEGYRETRYKLLQLKPGQRASWIGYAISNHLLKDYTVAFKVLEEFGKTQQSQDAPYELGELLLYQNNVLREAENYQEALNHLEENKSKIVDKQFWLETKADLLLSLGKETEAEKIITDLLYRNPENHRYYQQLEAVLKPENEEERLQVYESVARVFPKADSPQLLPLTFTTGEKFKQLVDKLMRHQLKRGVPPLYTSLKPLYKDPAKVKVIEGLMEGYIENLEKSSKFAESDTTDEPPTTLLWARFYMAQHFDALKQHEKALNIIEQSLEHTPTLIELHAMKAKILKHLGDTAGAMASMDEAQSLDTADRFINCKCASYMIRNGMISEAEETASKFTRENVSVEEYLREMQCMWYEIECATSYAKSGQYGNALKKCHEVDRHFTEIIEDQFDFHQYCMRKMTLRAYVKMLKLEDSLRSHSFYFQAARIAIQVYLHLHDEPYKAGGGVTNDQDATMSSAELKKLRNKQRRQERKKAAAEEKRKQEQEKSGKRSRQQQQKNQKNEDEADAKKDVEFDPEKLASVADPLEQATKFLVPLQLHCSKRFDTHLFAFQIAERRGKLLVMLRSLLRCDELADAGDRAELHVCKVRFAKKVRDANGVASAVSDVISQFMPKLFGDVEIENFNLKFLEESKKSLLHLFAGCRSMHHLDNGRKEQATDMLLRYDDGPDNIPTLQTCEAILDSLKQKEFGELAEATMLQIREKFRAWHPRACVFAAAPEPVEEEPVLNGIDEHSNETQESGDSAVKTSKPHRKSEVSDQKNNNNNHSAETSALIENHCSHGD</sequence>
<dbReference type="AlphaFoldDB" id="A0A6F9DMH6"/>
<dbReference type="Gene3D" id="1.25.40.1010">
    <property type="match status" value="1"/>
</dbReference>
<evidence type="ECO:0000256" key="4">
    <source>
        <dbReference type="SAM" id="Coils"/>
    </source>
</evidence>
<dbReference type="SUPFAM" id="SSF48452">
    <property type="entry name" value="TPR-like"/>
    <property type="match status" value="1"/>
</dbReference>
<dbReference type="Pfam" id="PF12569">
    <property type="entry name" value="NatA_aux_su"/>
    <property type="match status" value="1"/>
</dbReference>
<dbReference type="GO" id="GO:0016740">
    <property type="term" value="F:transferase activity"/>
    <property type="evidence" value="ECO:0007669"/>
    <property type="project" value="UniProtKB-KW"/>
</dbReference>
<keyword evidence="2 3" id="KW-0802">TPR repeat</keyword>
<name>A0A6F9DMH6_9ASCI</name>
<dbReference type="Gene3D" id="1.25.40.1040">
    <property type="match status" value="1"/>
</dbReference>
<feature type="compositionally biased region" description="Polar residues" evidence="5">
    <location>
        <begin position="888"/>
        <end position="899"/>
    </location>
</feature>
<dbReference type="FunFam" id="1.25.40.1040:FF:000003">
    <property type="entry name" value="N-terminal acetyltransferase A, auxiliary subunit"/>
    <property type="match status" value="1"/>
</dbReference>
<dbReference type="PANTHER" id="PTHR22767:SF2">
    <property type="entry name" value="N(ALPHA)-ACETYLTRANSFERASE 15_16, ISOFORM A"/>
    <property type="match status" value="1"/>
</dbReference>
<gene>
    <name evidence="6" type="primary">Naa16</name>
</gene>
<feature type="region of interest" description="Disordered" evidence="5">
    <location>
        <begin position="590"/>
        <end position="644"/>
    </location>
</feature>
<dbReference type="InterPro" id="IPR019734">
    <property type="entry name" value="TPR_rpt"/>
</dbReference>
<proteinExistence type="evidence at transcript level"/>
<evidence type="ECO:0000256" key="1">
    <source>
        <dbReference type="ARBA" id="ARBA00022737"/>
    </source>
</evidence>
<feature type="compositionally biased region" description="Basic residues" evidence="5">
    <location>
        <begin position="593"/>
        <end position="602"/>
    </location>
</feature>
<dbReference type="SMART" id="SM00028">
    <property type="entry name" value="TPR"/>
    <property type="match status" value="4"/>
</dbReference>
<dbReference type="PROSITE" id="PS50005">
    <property type="entry name" value="TPR"/>
    <property type="match status" value="1"/>
</dbReference>